<dbReference type="AlphaFoldDB" id="A0A1Y1QM30"/>
<evidence type="ECO:0000256" key="1">
    <source>
        <dbReference type="SAM" id="SignalP"/>
    </source>
</evidence>
<keyword evidence="1" id="KW-0732">Signal</keyword>
<dbReference type="Proteomes" id="UP000192491">
    <property type="component" value="Unassembled WGS sequence"/>
</dbReference>
<name>A0A1Y1QM30_9GAMM</name>
<dbReference type="EMBL" id="MTEJ01000159">
    <property type="protein sequence ID" value="OQX08955.1"/>
    <property type="molecule type" value="Genomic_DNA"/>
</dbReference>
<evidence type="ECO:0008006" key="4">
    <source>
        <dbReference type="Google" id="ProtNLM"/>
    </source>
</evidence>
<evidence type="ECO:0000313" key="2">
    <source>
        <dbReference type="EMBL" id="OQX08955.1"/>
    </source>
</evidence>
<proteinExistence type="predicted"/>
<gene>
    <name evidence="2" type="ORF">BWK73_24010</name>
</gene>
<sequence length="150" mass="16358">MQYPQTFIFTLLVSLNLAGNAVAACDNDSETLFHCLTKNGKQIEVCDAGKTIKYSFGKPGKTPELAIAAKRDDASTWQWQGVGRYMSYSINIPNGEHNYNVFWGVDRLTEEHAEDAGVNVEKNGATLATVNCKAGTVTQNLEGVDLKPAE</sequence>
<protein>
    <recommendedName>
        <fullName evidence="4">Secreted protein</fullName>
    </recommendedName>
</protein>
<accession>A0A1Y1QM30</accession>
<organism evidence="2 3">
    <name type="scientific">Thiothrix lacustris</name>
    <dbReference type="NCBI Taxonomy" id="525917"/>
    <lineage>
        <taxon>Bacteria</taxon>
        <taxon>Pseudomonadati</taxon>
        <taxon>Pseudomonadota</taxon>
        <taxon>Gammaproteobacteria</taxon>
        <taxon>Thiotrichales</taxon>
        <taxon>Thiotrichaceae</taxon>
        <taxon>Thiothrix</taxon>
    </lineage>
</organism>
<reference evidence="2 3" key="1">
    <citation type="submission" date="2017-01" db="EMBL/GenBank/DDBJ databases">
        <title>Novel large sulfur bacteria in the metagenomes of groundwater-fed chemosynthetic microbial mats in the Lake Huron basin.</title>
        <authorList>
            <person name="Sharrar A.M."/>
            <person name="Flood B.E."/>
            <person name="Bailey J.V."/>
            <person name="Jones D.S."/>
            <person name="Biddanda B."/>
            <person name="Ruberg S.A."/>
            <person name="Marcus D.N."/>
            <person name="Dick G.J."/>
        </authorList>
    </citation>
    <scope>NUCLEOTIDE SEQUENCE [LARGE SCALE GENOMIC DNA]</scope>
    <source>
        <strain evidence="2">A8</strain>
    </source>
</reference>
<comment type="caution">
    <text evidence="2">The sequence shown here is derived from an EMBL/GenBank/DDBJ whole genome shotgun (WGS) entry which is preliminary data.</text>
</comment>
<feature type="signal peptide" evidence="1">
    <location>
        <begin position="1"/>
        <end position="23"/>
    </location>
</feature>
<feature type="chain" id="PRO_5012711232" description="Secreted protein" evidence="1">
    <location>
        <begin position="24"/>
        <end position="150"/>
    </location>
</feature>
<evidence type="ECO:0000313" key="3">
    <source>
        <dbReference type="Proteomes" id="UP000192491"/>
    </source>
</evidence>